<feature type="domain" description="Glycosyl transferase family 1" evidence="1">
    <location>
        <begin position="175"/>
        <end position="342"/>
    </location>
</feature>
<dbReference type="CDD" id="cd03801">
    <property type="entry name" value="GT4_PimA-like"/>
    <property type="match status" value="1"/>
</dbReference>
<reference evidence="2 3" key="1">
    <citation type="submission" date="2016-10" db="EMBL/GenBank/DDBJ databases">
        <authorList>
            <person name="Varghese N."/>
            <person name="Submissions S."/>
        </authorList>
    </citation>
    <scope>NUCLEOTIDE SEQUENCE [LARGE SCALE GENOMIC DNA]</scope>
    <source>
        <strain evidence="2 3">DSM 25353</strain>
    </source>
</reference>
<dbReference type="Proteomes" id="UP000198711">
    <property type="component" value="Unassembled WGS sequence"/>
</dbReference>
<evidence type="ECO:0000313" key="3">
    <source>
        <dbReference type="Proteomes" id="UP000198711"/>
    </source>
</evidence>
<evidence type="ECO:0000259" key="1">
    <source>
        <dbReference type="Pfam" id="PF00534"/>
    </source>
</evidence>
<gene>
    <name evidence="2" type="ORF">SAMN05444410_103217</name>
</gene>
<sequence length="364" mass="42086">MMKVLIGINPKGHIHLATDELDGLANTGMLCRPIRYGRKNYSVNGVIRRLFDTVSNSFNIISTLYRFSPDILYLNSRFEPVASVRDFITLFLVKCFYYKEINIVIKSHGSDMSVFTSSSLLYRRVIIPYLIRHVDLWLFLSKEEKTIVKQHNWRMAEKVFVTGNIIEPSRLISNDDFRIKYHLNNGKLRILFIGHVVYEKGVFEFLKAVPLVERKDKCDFILVGDGEDLGEAKELAIDLGVTSYIRFLGWVEEGETEHFYDCVDILVCPSFQGEDFPMVLFKAIASGLPVITTRMRTAIDYLTMPENVIWVEPKNEKQVAEALNELIKNDELRNNMSTNNRKLATQFSRDKVCDEMYEAFMSLQ</sequence>
<dbReference type="PANTHER" id="PTHR45947:SF3">
    <property type="entry name" value="SULFOQUINOVOSYL TRANSFERASE SQD2"/>
    <property type="match status" value="1"/>
</dbReference>
<evidence type="ECO:0000313" key="2">
    <source>
        <dbReference type="EMBL" id="SDW53594.1"/>
    </source>
</evidence>
<dbReference type="Pfam" id="PF00534">
    <property type="entry name" value="Glycos_transf_1"/>
    <property type="match status" value="1"/>
</dbReference>
<keyword evidence="3" id="KW-1185">Reference proteome</keyword>
<dbReference type="Gene3D" id="3.40.50.2000">
    <property type="entry name" value="Glycogen Phosphorylase B"/>
    <property type="match status" value="2"/>
</dbReference>
<organism evidence="2 3">
    <name type="scientific">Hydrobacter penzbergensis</name>
    <dbReference type="NCBI Taxonomy" id="1235997"/>
    <lineage>
        <taxon>Bacteria</taxon>
        <taxon>Pseudomonadati</taxon>
        <taxon>Bacteroidota</taxon>
        <taxon>Chitinophagia</taxon>
        <taxon>Chitinophagales</taxon>
        <taxon>Chitinophagaceae</taxon>
        <taxon>Hydrobacter</taxon>
    </lineage>
</organism>
<accession>A0A8X8IAS4</accession>
<dbReference type="AlphaFoldDB" id="A0A8X8IAS4"/>
<dbReference type="InterPro" id="IPR050194">
    <property type="entry name" value="Glycosyltransferase_grp1"/>
</dbReference>
<dbReference type="PANTHER" id="PTHR45947">
    <property type="entry name" value="SULFOQUINOVOSYL TRANSFERASE SQD2"/>
    <property type="match status" value="1"/>
</dbReference>
<dbReference type="EMBL" id="FNNO01000003">
    <property type="protein sequence ID" value="SDW53594.1"/>
    <property type="molecule type" value="Genomic_DNA"/>
</dbReference>
<dbReference type="InterPro" id="IPR001296">
    <property type="entry name" value="Glyco_trans_1"/>
</dbReference>
<comment type="caution">
    <text evidence="2">The sequence shown here is derived from an EMBL/GenBank/DDBJ whole genome shotgun (WGS) entry which is preliminary data.</text>
</comment>
<dbReference type="GO" id="GO:0016757">
    <property type="term" value="F:glycosyltransferase activity"/>
    <property type="evidence" value="ECO:0007669"/>
    <property type="project" value="InterPro"/>
</dbReference>
<name>A0A8X8IAS4_9BACT</name>
<dbReference type="RefSeq" id="WP_092722846.1">
    <property type="nucleotide sequence ID" value="NZ_FNNO01000003.1"/>
</dbReference>
<proteinExistence type="predicted"/>
<protein>
    <submittedName>
        <fullName evidence="2">Glycosyltransferase involved in cell wall bisynthesis</fullName>
    </submittedName>
</protein>
<dbReference type="SUPFAM" id="SSF53756">
    <property type="entry name" value="UDP-Glycosyltransferase/glycogen phosphorylase"/>
    <property type="match status" value="1"/>
</dbReference>